<accession>A0A7J5APE2</accession>
<keyword evidence="2" id="KW-1185">Reference proteome</keyword>
<gene>
    <name evidence="1" type="ORF">F7018_04015</name>
</gene>
<dbReference type="AlphaFoldDB" id="A0A7J5APE2"/>
<dbReference type="RefSeq" id="WP_150898705.1">
    <property type="nucleotide sequence ID" value="NZ_WAAU01000008.1"/>
</dbReference>
<dbReference type="Proteomes" id="UP000467305">
    <property type="component" value="Unassembled WGS sequence"/>
</dbReference>
<protein>
    <submittedName>
        <fullName evidence="1">Uncharacterized protein</fullName>
    </submittedName>
</protein>
<evidence type="ECO:0000313" key="2">
    <source>
        <dbReference type="Proteomes" id="UP000467305"/>
    </source>
</evidence>
<reference evidence="1 2" key="1">
    <citation type="submission" date="2019-09" db="EMBL/GenBank/DDBJ databases">
        <authorList>
            <person name="Cao W.R."/>
        </authorList>
    </citation>
    <scope>NUCLEOTIDE SEQUENCE [LARGE SCALE GENOMIC DNA]</scope>
    <source>
        <strain evidence="2">a4</strain>
    </source>
</reference>
<sequence length="78" mass="9330">MDNLVIITTPEDNTETSVYIGTRYNPCDIKKMKFEKVDDDLYKVTCELFIEFEYEMVAKNEFFKFSTLLELNRNIIEE</sequence>
<evidence type="ECO:0000313" key="1">
    <source>
        <dbReference type="EMBL" id="KAB1159486.1"/>
    </source>
</evidence>
<comment type="caution">
    <text evidence="1">The sequence shown here is derived from an EMBL/GenBank/DDBJ whole genome shotgun (WGS) entry which is preliminary data.</text>
</comment>
<dbReference type="EMBL" id="WAAU01000008">
    <property type="protein sequence ID" value="KAB1159486.1"/>
    <property type="molecule type" value="Genomic_DNA"/>
</dbReference>
<dbReference type="OrthoDB" id="5997643at2"/>
<proteinExistence type="predicted"/>
<name>A0A7J5APE2_9FLAO</name>
<organism evidence="1 2">
    <name type="scientific">Tenacibaculum aiptasiae</name>
    <dbReference type="NCBI Taxonomy" id="426481"/>
    <lineage>
        <taxon>Bacteria</taxon>
        <taxon>Pseudomonadati</taxon>
        <taxon>Bacteroidota</taxon>
        <taxon>Flavobacteriia</taxon>
        <taxon>Flavobacteriales</taxon>
        <taxon>Flavobacteriaceae</taxon>
        <taxon>Tenacibaculum</taxon>
    </lineage>
</organism>